<protein>
    <submittedName>
        <fullName evidence="7">TetR/AcrR family transcriptional regulator</fullName>
    </submittedName>
</protein>
<dbReference type="RefSeq" id="WP_117361335.1">
    <property type="nucleotide sequence ID" value="NZ_QURH01001014.1"/>
</dbReference>
<dbReference type="Proteomes" id="UP000261811">
    <property type="component" value="Unassembled WGS sequence"/>
</dbReference>
<keyword evidence="2" id="KW-0805">Transcription regulation</keyword>
<evidence type="ECO:0000256" key="4">
    <source>
        <dbReference type="ARBA" id="ARBA00023163"/>
    </source>
</evidence>
<sequence>MPRVSEEHLERRRRQIIDAARACFIRNGLYETSMQDIFAEANLSAGAVYRYFKSKSEIVDEIVTEGGGELQKALSALVNTDPPPDPDRLCLAMCQRITELARGNGPARLAIQAWAMAAHDGRLAAKVRQTMMTSRDHWVTYVRRLAETGRLPADIDADAAGRVLFGLFPGFILQHLLLGDAEPEEFAAGVRALFPVTAFTGVPTTAATTA</sequence>
<dbReference type="EMBL" id="QURH01001014">
    <property type="protein sequence ID" value="RFU37031.1"/>
    <property type="molecule type" value="Genomic_DNA"/>
</dbReference>
<keyword evidence="3 5" id="KW-0238">DNA-binding</keyword>
<dbReference type="InterPro" id="IPR001647">
    <property type="entry name" value="HTH_TetR"/>
</dbReference>
<feature type="domain" description="HTH tetR-type" evidence="6">
    <location>
        <begin position="10"/>
        <end position="70"/>
    </location>
</feature>
<dbReference type="InterPro" id="IPR039538">
    <property type="entry name" value="BetI_C"/>
</dbReference>
<feature type="DNA-binding region" description="H-T-H motif" evidence="5">
    <location>
        <begin position="33"/>
        <end position="52"/>
    </location>
</feature>
<evidence type="ECO:0000313" key="7">
    <source>
        <dbReference type="EMBL" id="RFU37031.1"/>
    </source>
</evidence>
<keyword evidence="1" id="KW-0678">Repressor</keyword>
<gene>
    <name evidence="7" type="ORF">DZF91_35025</name>
</gene>
<evidence type="ECO:0000256" key="3">
    <source>
        <dbReference type="ARBA" id="ARBA00023125"/>
    </source>
</evidence>
<dbReference type="InterPro" id="IPR050109">
    <property type="entry name" value="HTH-type_TetR-like_transc_reg"/>
</dbReference>
<dbReference type="OrthoDB" id="5242390at2"/>
<dbReference type="Gene3D" id="1.10.357.10">
    <property type="entry name" value="Tetracycline Repressor, domain 2"/>
    <property type="match status" value="1"/>
</dbReference>
<organism evidence="7 8">
    <name type="scientific">Actinomadura logoneensis</name>
    <dbReference type="NCBI Taxonomy" id="2293572"/>
    <lineage>
        <taxon>Bacteria</taxon>
        <taxon>Bacillati</taxon>
        <taxon>Actinomycetota</taxon>
        <taxon>Actinomycetes</taxon>
        <taxon>Streptosporangiales</taxon>
        <taxon>Thermomonosporaceae</taxon>
        <taxon>Actinomadura</taxon>
    </lineage>
</organism>
<proteinExistence type="predicted"/>
<evidence type="ECO:0000256" key="1">
    <source>
        <dbReference type="ARBA" id="ARBA00022491"/>
    </source>
</evidence>
<dbReference type="PANTHER" id="PTHR30055:SF229">
    <property type="entry name" value="HTH-TYPE TRANSCRIPTIONAL REPRESSOR RV1474C"/>
    <property type="match status" value="1"/>
</dbReference>
<evidence type="ECO:0000259" key="6">
    <source>
        <dbReference type="PROSITE" id="PS50977"/>
    </source>
</evidence>
<comment type="caution">
    <text evidence="7">The sequence shown here is derived from an EMBL/GenBank/DDBJ whole genome shotgun (WGS) entry which is preliminary data.</text>
</comment>
<evidence type="ECO:0000313" key="8">
    <source>
        <dbReference type="Proteomes" id="UP000261811"/>
    </source>
</evidence>
<dbReference type="Pfam" id="PF00440">
    <property type="entry name" value="TetR_N"/>
    <property type="match status" value="1"/>
</dbReference>
<dbReference type="GO" id="GO:0000976">
    <property type="term" value="F:transcription cis-regulatory region binding"/>
    <property type="evidence" value="ECO:0007669"/>
    <property type="project" value="TreeGrafter"/>
</dbReference>
<name>A0A372JAI7_9ACTN</name>
<evidence type="ECO:0000256" key="5">
    <source>
        <dbReference type="PROSITE-ProRule" id="PRU00335"/>
    </source>
</evidence>
<dbReference type="SUPFAM" id="SSF46689">
    <property type="entry name" value="Homeodomain-like"/>
    <property type="match status" value="1"/>
</dbReference>
<dbReference type="PROSITE" id="PS01081">
    <property type="entry name" value="HTH_TETR_1"/>
    <property type="match status" value="1"/>
</dbReference>
<dbReference type="PANTHER" id="PTHR30055">
    <property type="entry name" value="HTH-TYPE TRANSCRIPTIONAL REGULATOR RUTR"/>
    <property type="match status" value="1"/>
</dbReference>
<keyword evidence="4" id="KW-0804">Transcription</keyword>
<dbReference type="SUPFAM" id="SSF48498">
    <property type="entry name" value="Tetracyclin repressor-like, C-terminal domain"/>
    <property type="match status" value="1"/>
</dbReference>
<reference evidence="7 8" key="1">
    <citation type="submission" date="2018-08" db="EMBL/GenBank/DDBJ databases">
        <title>Actinomadura jelena sp. nov., a novel Actinomycete isolated from soil in Chad.</title>
        <authorList>
            <person name="Shi L."/>
        </authorList>
    </citation>
    <scope>NUCLEOTIDE SEQUENCE [LARGE SCALE GENOMIC DNA]</scope>
    <source>
        <strain evidence="7 8">NEAU-G17</strain>
    </source>
</reference>
<accession>A0A372JAI7</accession>
<dbReference type="InterPro" id="IPR036271">
    <property type="entry name" value="Tet_transcr_reg_TetR-rel_C_sf"/>
</dbReference>
<dbReference type="Pfam" id="PF13977">
    <property type="entry name" value="TetR_C_6"/>
    <property type="match status" value="1"/>
</dbReference>
<dbReference type="InterPro" id="IPR023772">
    <property type="entry name" value="DNA-bd_HTH_TetR-type_CS"/>
</dbReference>
<dbReference type="InterPro" id="IPR009057">
    <property type="entry name" value="Homeodomain-like_sf"/>
</dbReference>
<dbReference type="GO" id="GO:0003700">
    <property type="term" value="F:DNA-binding transcription factor activity"/>
    <property type="evidence" value="ECO:0007669"/>
    <property type="project" value="TreeGrafter"/>
</dbReference>
<evidence type="ECO:0000256" key="2">
    <source>
        <dbReference type="ARBA" id="ARBA00023015"/>
    </source>
</evidence>
<dbReference type="AlphaFoldDB" id="A0A372JAI7"/>
<dbReference type="PRINTS" id="PR00455">
    <property type="entry name" value="HTHTETR"/>
</dbReference>
<keyword evidence="8" id="KW-1185">Reference proteome</keyword>
<dbReference type="PROSITE" id="PS50977">
    <property type="entry name" value="HTH_TETR_2"/>
    <property type="match status" value="1"/>
</dbReference>